<dbReference type="EC" id="4.4.1.11" evidence="4"/>
<dbReference type="PANTHER" id="PTHR11808:SF80">
    <property type="entry name" value="CYSTATHIONINE GAMMA-LYASE"/>
    <property type="match status" value="1"/>
</dbReference>
<accession>A0ABT9SNC0</accession>
<gene>
    <name evidence="4" type="ORF">J2T04_002834</name>
</gene>
<dbReference type="InterPro" id="IPR000277">
    <property type="entry name" value="Cys/Met-Metab_PyrdxlP-dep_enz"/>
</dbReference>
<protein>
    <submittedName>
        <fullName evidence="4">Methionine-gamma-lyase</fullName>
        <ecNumber evidence="4">4.4.1.11</ecNumber>
    </submittedName>
</protein>
<dbReference type="Gene3D" id="3.40.640.10">
    <property type="entry name" value="Type I PLP-dependent aspartate aminotransferase-like (Major domain)"/>
    <property type="match status" value="1"/>
</dbReference>
<comment type="similarity">
    <text evidence="3">Belongs to the trans-sulfuration enzymes family.</text>
</comment>
<evidence type="ECO:0000256" key="2">
    <source>
        <dbReference type="ARBA" id="ARBA00022898"/>
    </source>
</evidence>
<evidence type="ECO:0000256" key="3">
    <source>
        <dbReference type="RuleBase" id="RU362118"/>
    </source>
</evidence>
<keyword evidence="5" id="KW-1185">Reference proteome</keyword>
<keyword evidence="2 3" id="KW-0663">Pyridoxal phosphate</keyword>
<dbReference type="InterPro" id="IPR015421">
    <property type="entry name" value="PyrdxlP-dep_Trfase_major"/>
</dbReference>
<dbReference type="EMBL" id="JAUSRL010000004">
    <property type="protein sequence ID" value="MDP9960946.1"/>
    <property type="molecule type" value="Genomic_DNA"/>
</dbReference>
<comment type="cofactor">
    <cofactor evidence="1 3">
        <name>pyridoxal 5'-phosphate</name>
        <dbReference type="ChEBI" id="CHEBI:597326"/>
    </cofactor>
</comment>
<dbReference type="GO" id="GO:0018826">
    <property type="term" value="F:methionine gamma-lyase activity"/>
    <property type="evidence" value="ECO:0007669"/>
    <property type="project" value="UniProtKB-EC"/>
</dbReference>
<reference evidence="4 5" key="1">
    <citation type="submission" date="2023-07" db="EMBL/GenBank/DDBJ databases">
        <title>Sorghum-associated microbial communities from plants grown in Nebraska, USA.</title>
        <authorList>
            <person name="Schachtman D."/>
        </authorList>
    </citation>
    <scope>NUCLEOTIDE SEQUENCE [LARGE SCALE GENOMIC DNA]</scope>
    <source>
        <strain evidence="4 5">CC351</strain>
    </source>
</reference>
<name>A0ABT9SNC0_9FLAO</name>
<sequence length="408" mass="45112">MENFNAANEIQDLQYFGEFGGVNPSISDSSTYTFLSAKTMFDTFEGNAEGCYLYSRHSSPMNLYLAQALAKMENTEAANVTASGMGAITSVLMQVCKSGDHIISSRTIYGGTYAFLKNFLPPFHIDTTFVDISNFESIENAITPNTKVIYCESVSNPLLEVADLRKLSEICKKYNLKLIVDNTFSPLSISPALLGADIVIHSLTKFINGSSDTVGGVYCGTQEFINDTKNVNNGACMLLGPTMDSFRSASILKNLRTLHIRMKQHSHNAMYLAERFEKDGLKVSYPGLASHKDHELMKSMMHEEYGFGGLLTLDAGTTDKANELMEMMQQENLGYLAVSLGFYKTLFSCSGSSTSSEIPEEEREAMGISDGLIRFSIGLDHDIARTYEKMRECMLKTGILNHETIFIS</sequence>
<evidence type="ECO:0000256" key="1">
    <source>
        <dbReference type="ARBA" id="ARBA00001933"/>
    </source>
</evidence>
<dbReference type="SUPFAM" id="SSF53383">
    <property type="entry name" value="PLP-dependent transferases"/>
    <property type="match status" value="1"/>
</dbReference>
<dbReference type="Pfam" id="PF01053">
    <property type="entry name" value="Cys_Met_Meta_PP"/>
    <property type="match status" value="1"/>
</dbReference>
<dbReference type="InterPro" id="IPR015422">
    <property type="entry name" value="PyrdxlP-dep_Trfase_small"/>
</dbReference>
<dbReference type="PIRSF" id="PIRSF001434">
    <property type="entry name" value="CGS"/>
    <property type="match status" value="1"/>
</dbReference>
<comment type="caution">
    <text evidence="4">The sequence shown here is derived from an EMBL/GenBank/DDBJ whole genome shotgun (WGS) entry which is preliminary data.</text>
</comment>
<dbReference type="InterPro" id="IPR015424">
    <property type="entry name" value="PyrdxlP-dep_Trfase"/>
</dbReference>
<dbReference type="Gene3D" id="3.90.1150.10">
    <property type="entry name" value="Aspartate Aminotransferase, domain 1"/>
    <property type="match status" value="1"/>
</dbReference>
<dbReference type="Proteomes" id="UP001235513">
    <property type="component" value="Unassembled WGS sequence"/>
</dbReference>
<dbReference type="PANTHER" id="PTHR11808">
    <property type="entry name" value="TRANS-SULFURATION ENZYME FAMILY MEMBER"/>
    <property type="match status" value="1"/>
</dbReference>
<evidence type="ECO:0000313" key="4">
    <source>
        <dbReference type="EMBL" id="MDP9960946.1"/>
    </source>
</evidence>
<keyword evidence="4" id="KW-0456">Lyase</keyword>
<proteinExistence type="inferred from homology"/>
<evidence type="ECO:0000313" key="5">
    <source>
        <dbReference type="Proteomes" id="UP001235513"/>
    </source>
</evidence>
<organism evidence="4 5">
    <name type="scientific">Chryseobacterium lathyri</name>
    <dbReference type="NCBI Taxonomy" id="395933"/>
    <lineage>
        <taxon>Bacteria</taxon>
        <taxon>Pseudomonadati</taxon>
        <taxon>Bacteroidota</taxon>
        <taxon>Flavobacteriia</taxon>
        <taxon>Flavobacteriales</taxon>
        <taxon>Weeksellaceae</taxon>
        <taxon>Chryseobacterium group</taxon>
        <taxon>Chryseobacterium</taxon>
    </lineage>
</organism>
<dbReference type="RefSeq" id="WP_306844593.1">
    <property type="nucleotide sequence ID" value="NZ_JAUSRL010000004.1"/>
</dbReference>